<evidence type="ECO:0000313" key="2">
    <source>
        <dbReference type="Proteomes" id="UP000000653"/>
    </source>
</evidence>
<organism evidence="1 2">
    <name type="scientific">Pseudomonas aeruginosa (strain UCBPP-PA14)</name>
    <dbReference type="NCBI Taxonomy" id="208963"/>
    <lineage>
        <taxon>Bacteria</taxon>
        <taxon>Pseudomonadati</taxon>
        <taxon>Pseudomonadota</taxon>
        <taxon>Gammaproteobacteria</taxon>
        <taxon>Pseudomonadales</taxon>
        <taxon>Pseudomonadaceae</taxon>
        <taxon>Pseudomonas</taxon>
    </lineage>
</organism>
<reference evidence="1 2" key="1">
    <citation type="journal article" date="2006" name="Genome Biol.">
        <title>Genomic analysis reveals that Pseudomonas aeruginosa virulence is combinatorial.</title>
        <authorList>
            <person name="Lee D.G."/>
            <person name="Urbach J.M."/>
            <person name="Wu G."/>
            <person name="Liberati N.T."/>
            <person name="Feinbaum R.L."/>
            <person name="Miyata S."/>
            <person name="Diggins L.T."/>
            <person name="He J."/>
            <person name="Saucier M."/>
            <person name="Deziel E."/>
            <person name="Friedman L."/>
            <person name="Li L."/>
            <person name="Grills G."/>
            <person name="Montgomery K."/>
            <person name="Kucherlapati R."/>
            <person name="Rahme L.G."/>
            <person name="Ausubel F.M."/>
        </authorList>
    </citation>
    <scope>NUCLEOTIDE SEQUENCE [LARGE SCALE GENOMIC DNA]</scope>
    <source>
        <strain evidence="1 2">UCBPP-PA14</strain>
    </source>
</reference>
<dbReference type="HOGENOM" id="CLU_151944_0_0_6"/>
<name>A0A0H2ZCJ3_PSEAB</name>
<accession>A0A0H2ZCJ3</accession>
<dbReference type="EMBL" id="CP000438">
    <property type="protein sequence ID" value="ABJ11981.1"/>
    <property type="molecule type" value="Genomic_DNA"/>
</dbReference>
<dbReference type="KEGG" id="pau:PA14_28520"/>
<dbReference type="Proteomes" id="UP000000653">
    <property type="component" value="Chromosome"/>
</dbReference>
<gene>
    <name evidence="1" type="ordered locus">PA14_28520</name>
</gene>
<proteinExistence type="predicted"/>
<protein>
    <submittedName>
        <fullName evidence="1">Uncharacterized protein</fullName>
    </submittedName>
</protein>
<dbReference type="AlphaFoldDB" id="A0A0H2ZCJ3"/>
<evidence type="ECO:0000313" key="1">
    <source>
        <dbReference type="EMBL" id="ABJ11981.1"/>
    </source>
</evidence>
<sequence length="141" mass="14669">MLRGVTAASSPPGPLVAAVVPGASLFLPVSGDARCAMSRVVAGSLVCLLLGSAPAWASTAEAWQAHDAMVRAACLKASGLRQVRAVGQVLPFDDEVGYSALLLQGRYPQPHMQGRQGRELCLYRRATGKASVSEADALLKP</sequence>